<dbReference type="InterPro" id="IPR007742">
    <property type="entry name" value="NosD_dom"/>
</dbReference>
<comment type="pathway">
    <text evidence="1">Protein modification; protein ubiquitination.</text>
</comment>
<dbReference type="PANTHER" id="PTHR22990:SF15">
    <property type="entry name" value="F-BOX ONLY PROTEIN 10"/>
    <property type="match status" value="1"/>
</dbReference>
<dbReference type="RefSeq" id="WP_303648359.1">
    <property type="nucleotide sequence ID" value="NZ_JBHUCZ010000012.1"/>
</dbReference>
<evidence type="ECO:0000256" key="4">
    <source>
        <dbReference type="SAM" id="MobiDB-lite"/>
    </source>
</evidence>
<dbReference type="EMBL" id="JBHUCZ010000012">
    <property type="protein sequence ID" value="MFD1568594.1"/>
    <property type="molecule type" value="Genomic_DNA"/>
</dbReference>
<dbReference type="InterPro" id="IPR011050">
    <property type="entry name" value="Pectin_lyase_fold/virulence"/>
</dbReference>
<organism evidence="7 8">
    <name type="scientific">Halolamina litorea</name>
    <dbReference type="NCBI Taxonomy" id="1515593"/>
    <lineage>
        <taxon>Archaea</taxon>
        <taxon>Methanobacteriati</taxon>
        <taxon>Methanobacteriota</taxon>
        <taxon>Stenosarchaea group</taxon>
        <taxon>Halobacteria</taxon>
        <taxon>Halobacteriales</taxon>
        <taxon>Haloferacaceae</taxon>
    </lineage>
</organism>
<dbReference type="SUPFAM" id="SSF51126">
    <property type="entry name" value="Pectin lyase-like"/>
    <property type="match status" value="2"/>
</dbReference>
<comment type="caution">
    <text evidence="7">The sequence shown here is derived from an EMBL/GenBank/DDBJ whole genome shotgun (WGS) entry which is preliminary data.</text>
</comment>
<dbReference type="InterPro" id="IPR051550">
    <property type="entry name" value="SCF-Subunits/Alg-Epimerases"/>
</dbReference>
<dbReference type="Gene3D" id="2.160.20.10">
    <property type="entry name" value="Single-stranded right-handed beta-helix, Pectin lyase-like"/>
    <property type="match status" value="2"/>
</dbReference>
<keyword evidence="3" id="KW-0833">Ubl conjugation pathway</keyword>
<dbReference type="InterPro" id="IPR006626">
    <property type="entry name" value="PbH1"/>
</dbReference>
<evidence type="ECO:0000313" key="8">
    <source>
        <dbReference type="Proteomes" id="UP001597139"/>
    </source>
</evidence>
<dbReference type="InterPro" id="IPR012334">
    <property type="entry name" value="Pectin_lyas_fold"/>
</dbReference>
<feature type="compositionally biased region" description="Acidic residues" evidence="4">
    <location>
        <begin position="272"/>
        <end position="290"/>
    </location>
</feature>
<dbReference type="AlphaFoldDB" id="A0ABD6BVC1"/>
<sequence>MQQTRLTPRVLVVIIVASAVFGGTVAAVGPFATAGTTDGAAEPSTAPATFTAPADAQAAGQQLAQTTQRPRSIDFLRVRSIGDGEYAYRFRVRGYVQKTRVNDGIKSESNDVLRRNDDGTVTVTGTTGNGLSDAYVVVGEIVSFRKIRGHADGELTLNGLELTRDELLNTETVEVVSRDEGEEVRYEIRVRGPVERVETEEAVAGDDDDRIVRNDDGTRTIRGVTGDQTGDAFRVRGEVLSFERTGGDSRLTLRLNGLEVDPETLGAGPGEPPDDGDGDNGDDDDGDDGDVVTRIDDCTVIDEPGSYVLTGNVRNADEDACIEVTVDGVTIDGDGHGIDGVDSDGSVGIAIVAPEDERFESVTVTDVVVTDWGTGIDVDGGEATTLRDVTLRDVVSRSNVDTGIHLVDAAESRVDGARVRDNGLTGILLEDSGLGNVVTGSTVGDNGAYGIVVFDGGRGTEVRDNTVRRNGRGGIATSNGETGTEISGNVVTLNDGNGISLSDSDAPEVRGNRITGNDASGVSLADVREGSVAENRVAGNGVYGISLRFVRTTNVSENVVRGNSDSGISVERSRENTVTRNVVCENGEPQISVGAESSDNEIADNRLTC</sequence>
<dbReference type="NCBIfam" id="TIGR03804">
    <property type="entry name" value="para_beta_helix"/>
    <property type="match status" value="4"/>
</dbReference>
<evidence type="ECO:0000313" key="7">
    <source>
        <dbReference type="EMBL" id="MFD1568594.1"/>
    </source>
</evidence>
<accession>A0ABD6BVC1</accession>
<dbReference type="Proteomes" id="UP001597139">
    <property type="component" value="Unassembled WGS sequence"/>
</dbReference>
<dbReference type="Pfam" id="PF13229">
    <property type="entry name" value="Beta_helix"/>
    <property type="match status" value="1"/>
</dbReference>
<dbReference type="InterPro" id="IPR039448">
    <property type="entry name" value="Beta_helix"/>
</dbReference>
<gene>
    <name evidence="7" type="ORF">ACFSAU_13950</name>
</gene>
<dbReference type="Pfam" id="PF05048">
    <property type="entry name" value="NosD"/>
    <property type="match status" value="1"/>
</dbReference>
<dbReference type="SMART" id="SM00710">
    <property type="entry name" value="PbH1"/>
    <property type="match status" value="10"/>
</dbReference>
<feature type="domain" description="Periplasmic copper-binding protein NosD beta helix" evidence="5">
    <location>
        <begin position="519"/>
        <end position="607"/>
    </location>
</feature>
<feature type="region of interest" description="Disordered" evidence="4">
    <location>
        <begin position="257"/>
        <end position="292"/>
    </location>
</feature>
<protein>
    <submittedName>
        <fullName evidence="7">Nitrous oxide reductase family maturation protein NosD</fullName>
    </submittedName>
</protein>
<dbReference type="InterPro" id="IPR022441">
    <property type="entry name" value="Para_beta_helix_rpt-2"/>
</dbReference>
<dbReference type="PANTHER" id="PTHR22990">
    <property type="entry name" value="F-BOX ONLY PROTEIN"/>
    <property type="match status" value="1"/>
</dbReference>
<evidence type="ECO:0000259" key="5">
    <source>
        <dbReference type="Pfam" id="PF05048"/>
    </source>
</evidence>
<evidence type="ECO:0000256" key="2">
    <source>
        <dbReference type="ARBA" id="ARBA00022737"/>
    </source>
</evidence>
<proteinExistence type="predicted"/>
<keyword evidence="8" id="KW-1185">Reference proteome</keyword>
<feature type="domain" description="Right handed beta helix" evidence="6">
    <location>
        <begin position="328"/>
        <end position="490"/>
    </location>
</feature>
<name>A0ABD6BVC1_9EURY</name>
<reference evidence="7 8" key="1">
    <citation type="journal article" date="2019" name="Int. J. Syst. Evol. Microbiol.">
        <title>The Global Catalogue of Microorganisms (GCM) 10K type strain sequencing project: providing services to taxonomists for standard genome sequencing and annotation.</title>
        <authorList>
            <consortium name="The Broad Institute Genomics Platform"/>
            <consortium name="The Broad Institute Genome Sequencing Center for Infectious Disease"/>
            <person name="Wu L."/>
            <person name="Ma J."/>
        </authorList>
    </citation>
    <scope>NUCLEOTIDE SEQUENCE [LARGE SCALE GENOMIC DNA]</scope>
    <source>
        <strain evidence="7 8">CGMCC 1.12859</strain>
    </source>
</reference>
<evidence type="ECO:0000256" key="1">
    <source>
        <dbReference type="ARBA" id="ARBA00004906"/>
    </source>
</evidence>
<evidence type="ECO:0000259" key="6">
    <source>
        <dbReference type="Pfam" id="PF13229"/>
    </source>
</evidence>
<evidence type="ECO:0000256" key="3">
    <source>
        <dbReference type="ARBA" id="ARBA00022786"/>
    </source>
</evidence>
<keyword evidence="2" id="KW-0677">Repeat</keyword>